<organism evidence="1 2">
    <name type="scientific">Aspergillus ellipticus CBS 707.79</name>
    <dbReference type="NCBI Taxonomy" id="1448320"/>
    <lineage>
        <taxon>Eukaryota</taxon>
        <taxon>Fungi</taxon>
        <taxon>Dikarya</taxon>
        <taxon>Ascomycota</taxon>
        <taxon>Pezizomycotina</taxon>
        <taxon>Eurotiomycetes</taxon>
        <taxon>Eurotiomycetidae</taxon>
        <taxon>Eurotiales</taxon>
        <taxon>Aspergillaceae</taxon>
        <taxon>Aspergillus</taxon>
        <taxon>Aspergillus subgen. Circumdati</taxon>
    </lineage>
</organism>
<name>A0A319DMA2_9EURO</name>
<evidence type="ECO:0000313" key="1">
    <source>
        <dbReference type="EMBL" id="PYH98519.1"/>
    </source>
</evidence>
<reference evidence="1 2" key="1">
    <citation type="submission" date="2018-02" db="EMBL/GenBank/DDBJ databases">
        <title>The genomes of Aspergillus section Nigri reveals drivers in fungal speciation.</title>
        <authorList>
            <consortium name="DOE Joint Genome Institute"/>
            <person name="Vesth T.C."/>
            <person name="Nybo J."/>
            <person name="Theobald S."/>
            <person name="Brandl J."/>
            <person name="Frisvad J.C."/>
            <person name="Nielsen K.F."/>
            <person name="Lyhne E.K."/>
            <person name="Kogle M.E."/>
            <person name="Kuo A."/>
            <person name="Riley R."/>
            <person name="Clum A."/>
            <person name="Nolan M."/>
            <person name="Lipzen A."/>
            <person name="Salamov A."/>
            <person name="Henrissat B."/>
            <person name="Wiebenga A."/>
            <person name="De vries R.P."/>
            <person name="Grigoriev I.V."/>
            <person name="Mortensen U.H."/>
            <person name="Andersen M.R."/>
            <person name="Baker S.E."/>
        </authorList>
    </citation>
    <scope>NUCLEOTIDE SEQUENCE [LARGE SCALE GENOMIC DNA]</scope>
    <source>
        <strain evidence="1 2">CBS 707.79</strain>
    </source>
</reference>
<accession>A0A319DMA2</accession>
<dbReference type="VEuPathDB" id="FungiDB:BO71DRAFT_395115"/>
<dbReference type="Proteomes" id="UP000247810">
    <property type="component" value="Unassembled WGS sequence"/>
</dbReference>
<protein>
    <submittedName>
        <fullName evidence="1">Uncharacterized protein</fullName>
    </submittedName>
</protein>
<feature type="non-terminal residue" evidence="1">
    <location>
        <position position="55"/>
    </location>
</feature>
<keyword evidence="2" id="KW-1185">Reference proteome</keyword>
<evidence type="ECO:0000313" key="2">
    <source>
        <dbReference type="Proteomes" id="UP000247810"/>
    </source>
</evidence>
<dbReference type="AlphaFoldDB" id="A0A319DMA2"/>
<proteinExistence type="predicted"/>
<sequence>MATIVLMATIATMAMIAMMAMRHVTVSQTRTTMMIGIQSPVMPTKTTMTEKSLRL</sequence>
<dbReference type="EMBL" id="KZ825810">
    <property type="protein sequence ID" value="PYH98519.1"/>
    <property type="molecule type" value="Genomic_DNA"/>
</dbReference>
<gene>
    <name evidence="1" type="ORF">BO71DRAFT_395115</name>
</gene>